<dbReference type="STRING" id="299467.A0A443S348"/>
<evidence type="ECO:0000313" key="2">
    <source>
        <dbReference type="EMBL" id="RWS21960.1"/>
    </source>
</evidence>
<organism evidence="2 3">
    <name type="scientific">Leptotrombidium deliense</name>
    <dbReference type="NCBI Taxonomy" id="299467"/>
    <lineage>
        <taxon>Eukaryota</taxon>
        <taxon>Metazoa</taxon>
        <taxon>Ecdysozoa</taxon>
        <taxon>Arthropoda</taxon>
        <taxon>Chelicerata</taxon>
        <taxon>Arachnida</taxon>
        <taxon>Acari</taxon>
        <taxon>Acariformes</taxon>
        <taxon>Trombidiformes</taxon>
        <taxon>Prostigmata</taxon>
        <taxon>Anystina</taxon>
        <taxon>Parasitengona</taxon>
        <taxon>Trombiculoidea</taxon>
        <taxon>Trombiculidae</taxon>
        <taxon>Leptotrombidium</taxon>
    </lineage>
</organism>
<reference evidence="2 3" key="1">
    <citation type="journal article" date="2018" name="Gigascience">
        <title>Genomes of trombidid mites reveal novel predicted allergens and laterally-transferred genes associated with secondary metabolism.</title>
        <authorList>
            <person name="Dong X."/>
            <person name="Chaisiri K."/>
            <person name="Xia D."/>
            <person name="Armstrong S.D."/>
            <person name="Fang Y."/>
            <person name="Donnelly M.J."/>
            <person name="Kadowaki T."/>
            <person name="McGarry J.W."/>
            <person name="Darby A.C."/>
            <person name="Makepeace B.L."/>
        </authorList>
    </citation>
    <scope>NUCLEOTIDE SEQUENCE [LARGE SCALE GENOMIC DNA]</scope>
    <source>
        <strain evidence="2">UoL-UT</strain>
    </source>
</reference>
<accession>A0A443S348</accession>
<dbReference type="OrthoDB" id="6022652at2759"/>
<protein>
    <submittedName>
        <fullName evidence="2">Coiled-coil domain-containing protein-like protein</fullName>
    </submittedName>
</protein>
<feature type="region of interest" description="Disordered" evidence="1">
    <location>
        <begin position="207"/>
        <end position="232"/>
    </location>
</feature>
<comment type="caution">
    <text evidence="2">The sequence shown here is derived from an EMBL/GenBank/DDBJ whole genome shotgun (WGS) entry which is preliminary data.</text>
</comment>
<evidence type="ECO:0000256" key="1">
    <source>
        <dbReference type="SAM" id="MobiDB-lite"/>
    </source>
</evidence>
<keyword evidence="3" id="KW-1185">Reference proteome</keyword>
<feature type="compositionally biased region" description="Low complexity" evidence="1">
    <location>
        <begin position="96"/>
        <end position="115"/>
    </location>
</feature>
<sequence>MTFDMKLLWMLPLPPPRSSSRITDPQEQTRQLILLSSLTAAAALANSRGIHPATVIRSNSEPSPMHLAQRRPQSTPPNVKSASNESVDSQDGNPFTVVPSNSTTSLSSVDSQGSVIDGKSGRSRQQVLEERHQELLKKQRLLQEQYTRLQLLSRGQIPKTLLNDLKKTGSESNILCKSSMSSSTVSGSLKDLAAKVQDQKSDISLSCIQDENDAKSKSKDVNMKQSGNQIKHETQKIYETDIL</sequence>
<gene>
    <name evidence="2" type="ORF">B4U80_02198</name>
</gene>
<dbReference type="Proteomes" id="UP000288716">
    <property type="component" value="Unassembled WGS sequence"/>
</dbReference>
<name>A0A443S348_9ACAR</name>
<feature type="compositionally biased region" description="Basic and acidic residues" evidence="1">
    <location>
        <begin position="212"/>
        <end position="222"/>
    </location>
</feature>
<dbReference type="VEuPathDB" id="VectorBase:LDEU010080"/>
<feature type="compositionally biased region" description="Polar residues" evidence="1">
    <location>
        <begin position="71"/>
        <end position="93"/>
    </location>
</feature>
<evidence type="ECO:0000313" key="3">
    <source>
        <dbReference type="Proteomes" id="UP000288716"/>
    </source>
</evidence>
<dbReference type="AlphaFoldDB" id="A0A443S348"/>
<feature type="region of interest" description="Disordered" evidence="1">
    <location>
        <begin position="56"/>
        <end position="125"/>
    </location>
</feature>
<proteinExistence type="predicted"/>
<dbReference type="EMBL" id="NCKV01010212">
    <property type="protein sequence ID" value="RWS21960.1"/>
    <property type="molecule type" value="Genomic_DNA"/>
</dbReference>